<name>A0A2G1WEV9_9EURY</name>
<dbReference type="EMBL" id="NHOA01000150">
    <property type="protein sequence ID" value="PHQ37516.1"/>
    <property type="molecule type" value="Genomic_DNA"/>
</dbReference>
<dbReference type="AlphaFoldDB" id="A0A2G1WEV9"/>
<dbReference type="OrthoDB" id="328756at2157"/>
<proteinExistence type="predicted"/>
<reference evidence="2 3" key="1">
    <citation type="journal article" date="2014" name="Front. Microbiol.">
        <title>Population and genomic analysis of the genus Halorubrum.</title>
        <authorList>
            <person name="Fullmer M.S."/>
            <person name="Soucy S.M."/>
            <person name="Swithers K.S."/>
            <person name="Makkay A.M."/>
            <person name="Wheeler R."/>
            <person name="Ventosa A."/>
            <person name="Gogarten J.P."/>
            <person name="Papke R.T."/>
        </authorList>
    </citation>
    <scope>NUCLEOTIDE SEQUENCE [LARGE SCALE GENOMIC DNA]</scope>
    <source>
        <strain evidence="2 3">C49</strain>
    </source>
</reference>
<comment type="caution">
    <text evidence="2">The sequence shown here is derived from an EMBL/GenBank/DDBJ whole genome shotgun (WGS) entry which is preliminary data.</text>
</comment>
<gene>
    <name evidence="2" type="ORF">DJ69_16610</name>
</gene>
<evidence type="ECO:0000313" key="3">
    <source>
        <dbReference type="Proteomes" id="UP000222824"/>
    </source>
</evidence>
<keyword evidence="3" id="KW-1185">Reference proteome</keyword>
<evidence type="ECO:0000313" key="2">
    <source>
        <dbReference type="EMBL" id="PHQ37516.1"/>
    </source>
</evidence>
<dbReference type="RefSeq" id="WP_099256667.1">
    <property type="nucleotide sequence ID" value="NZ_NHOA01000150.1"/>
</dbReference>
<protein>
    <submittedName>
        <fullName evidence="2">Uncharacterized protein</fullName>
    </submittedName>
</protein>
<feature type="region of interest" description="Disordered" evidence="1">
    <location>
        <begin position="178"/>
        <end position="198"/>
    </location>
</feature>
<feature type="region of interest" description="Disordered" evidence="1">
    <location>
        <begin position="140"/>
        <end position="161"/>
    </location>
</feature>
<organism evidence="2 3">
    <name type="scientific">Halorubrum persicum</name>
    <dbReference type="NCBI Taxonomy" id="1383844"/>
    <lineage>
        <taxon>Archaea</taxon>
        <taxon>Methanobacteriati</taxon>
        <taxon>Methanobacteriota</taxon>
        <taxon>Stenosarchaea group</taxon>
        <taxon>Halobacteria</taxon>
        <taxon>Halobacteriales</taxon>
        <taxon>Haloferacaceae</taxon>
        <taxon>Halorubrum</taxon>
    </lineage>
</organism>
<evidence type="ECO:0000256" key="1">
    <source>
        <dbReference type="SAM" id="MobiDB-lite"/>
    </source>
</evidence>
<sequence>MRTKLAVLAVAALLALGTGSAVAAMDGPTTDVASDDALPANYTVDVITPGEVSDEEVDRAIETAWMNHTVRSYFDEGAAVHFEASASGLDEDTIRVKIAPLKEPDETRVIADVDLPGKQVTSTDEPVKLNASNAITINTSDYDLNDTEQSQDTNGEENATRLTDAQATQIELNETSIERGENGSFTVEVEDDDGTSATVLSDEIIRTDLSPANRTVRGE</sequence>
<dbReference type="Proteomes" id="UP000222824">
    <property type="component" value="Unassembled WGS sequence"/>
</dbReference>
<accession>A0A2G1WEV9</accession>